<protein>
    <recommendedName>
        <fullName evidence="4">NFX1-type zinc finger-containing protein 1</fullName>
    </recommendedName>
</protein>
<sequence>MKCLRRCRHTQCKHPCSEPCDVCTKRCNWKCEHHECKTLCCEPCDRPPCNKPCSKKRKCGHPCIGLCGEICPNKCRICDKEDLEQRFFGTEDIQTARYIQLEDCGHYFEVEGLDKFLGLGIKSDGAEIFTKLSVKTCPRCEKPIQLSRRYSNLLRESLAIKPRIVEKLQDARNSNDDKHLLLKVSSAVMSAKETIRLLLPKSPLALSKYSLSSRFGRDLVESRKSSILDKLHELLQASTEELHRHTKSLPNVLVDQHANDLWNEMNRVTIMCDLAEVLRGGATEPTKVPKLLNILGRDMNMTLAHDLLNGIRTANGISHDTGSGLHIFKRTPRLSFDVTMWFTCAKGHPVSNHHLKKGACKDCDLEKDEQERARSEASAAVGRPRDNVPGQRNLGGQQDQRRRGRGRGRRGRGGRGGRRGGHQRIYVPCYA</sequence>
<evidence type="ECO:0000256" key="1">
    <source>
        <dbReference type="SAM" id="MobiDB-lite"/>
    </source>
</evidence>
<evidence type="ECO:0000313" key="2">
    <source>
        <dbReference type="EnsemblMetazoa" id="XP_030831752"/>
    </source>
</evidence>
<name>A0A7M7N8X5_STRPU</name>
<dbReference type="EnsemblMetazoa" id="XM_030975892">
    <property type="protein sequence ID" value="XP_030831752"/>
    <property type="gene ID" value="LOC115920322"/>
</dbReference>
<dbReference type="AlphaFoldDB" id="A0A7M7N8X5"/>
<evidence type="ECO:0008006" key="4">
    <source>
        <dbReference type="Google" id="ProtNLM"/>
    </source>
</evidence>
<dbReference type="GeneID" id="115920322"/>
<reference evidence="2" key="2">
    <citation type="submission" date="2021-01" db="UniProtKB">
        <authorList>
            <consortium name="EnsemblMetazoa"/>
        </authorList>
    </citation>
    <scope>IDENTIFICATION</scope>
</reference>
<proteinExistence type="predicted"/>
<organism evidence="2 3">
    <name type="scientific">Strongylocentrotus purpuratus</name>
    <name type="common">Purple sea urchin</name>
    <dbReference type="NCBI Taxonomy" id="7668"/>
    <lineage>
        <taxon>Eukaryota</taxon>
        <taxon>Metazoa</taxon>
        <taxon>Echinodermata</taxon>
        <taxon>Eleutherozoa</taxon>
        <taxon>Echinozoa</taxon>
        <taxon>Echinoidea</taxon>
        <taxon>Euechinoidea</taxon>
        <taxon>Echinacea</taxon>
        <taxon>Camarodonta</taxon>
        <taxon>Echinidea</taxon>
        <taxon>Strongylocentrotidae</taxon>
        <taxon>Strongylocentrotus</taxon>
    </lineage>
</organism>
<keyword evidence="3" id="KW-1185">Reference proteome</keyword>
<reference evidence="3" key="1">
    <citation type="submission" date="2015-02" db="EMBL/GenBank/DDBJ databases">
        <title>Genome sequencing for Strongylocentrotus purpuratus.</title>
        <authorList>
            <person name="Murali S."/>
            <person name="Liu Y."/>
            <person name="Vee V."/>
            <person name="English A."/>
            <person name="Wang M."/>
            <person name="Skinner E."/>
            <person name="Han Y."/>
            <person name="Muzny D.M."/>
            <person name="Worley K.C."/>
            <person name="Gibbs R.A."/>
        </authorList>
    </citation>
    <scope>NUCLEOTIDE SEQUENCE</scope>
</reference>
<dbReference type="InParanoid" id="A0A7M7N8X5"/>
<accession>A0A7M7N8X5</accession>
<dbReference type="Proteomes" id="UP000007110">
    <property type="component" value="Unassembled WGS sequence"/>
</dbReference>
<evidence type="ECO:0000313" key="3">
    <source>
        <dbReference type="Proteomes" id="UP000007110"/>
    </source>
</evidence>
<dbReference type="KEGG" id="spu:115920322"/>
<dbReference type="OrthoDB" id="2423195at2759"/>
<dbReference type="RefSeq" id="XP_030831752.1">
    <property type="nucleotide sequence ID" value="XM_030975892.1"/>
</dbReference>
<feature type="compositionally biased region" description="Basic residues" evidence="1">
    <location>
        <begin position="402"/>
        <end position="422"/>
    </location>
</feature>
<feature type="region of interest" description="Disordered" evidence="1">
    <location>
        <begin position="371"/>
        <end position="424"/>
    </location>
</feature>